<dbReference type="SUPFAM" id="SSF81593">
    <property type="entry name" value="Nucleotidyltransferase substrate binding subunit/domain"/>
    <property type="match status" value="1"/>
</dbReference>
<organism evidence="1 2">
    <name type="scientific">Treponema putidum</name>
    <dbReference type="NCBI Taxonomy" id="221027"/>
    <lineage>
        <taxon>Bacteria</taxon>
        <taxon>Pseudomonadati</taxon>
        <taxon>Spirochaetota</taxon>
        <taxon>Spirochaetia</taxon>
        <taxon>Spirochaetales</taxon>
        <taxon>Treponemataceae</taxon>
        <taxon>Treponema</taxon>
    </lineage>
</organism>
<evidence type="ECO:0000313" key="2">
    <source>
        <dbReference type="Proteomes" id="UP001059401"/>
    </source>
</evidence>
<name>A0ABY5HT13_9SPIR</name>
<dbReference type="Proteomes" id="UP001059401">
    <property type="component" value="Chromosome"/>
</dbReference>
<dbReference type="EMBL" id="CP038802">
    <property type="protein sequence ID" value="UTY28280.1"/>
    <property type="molecule type" value="Genomic_DNA"/>
</dbReference>
<protein>
    <submittedName>
        <fullName evidence="1">Nucleotidyltransferase</fullName>
    </submittedName>
</protein>
<accession>A0ABY5HT13</accession>
<dbReference type="RefSeq" id="WP_255806162.1">
    <property type="nucleotide sequence ID" value="NZ_CP038802.1"/>
</dbReference>
<gene>
    <name evidence="1" type="ORF">E4N76_04285</name>
</gene>
<sequence>MNNTEDIRWKQRFQNFEKALTVFKDRCSDVKENPKGSKYYDAFQMALVQAFEILIELSWKVLKDYLEHEGYTEVQTGKRAFRQAFQDGIIKNGEAWLKALEIRNHTSHIYDVSLLEELNIFIVESFLPEVKKLHDTLQAEL</sequence>
<proteinExistence type="predicted"/>
<evidence type="ECO:0000313" key="1">
    <source>
        <dbReference type="EMBL" id="UTY28280.1"/>
    </source>
</evidence>
<dbReference type="NCBIfam" id="TIGR01987">
    <property type="entry name" value="HI0074"/>
    <property type="match status" value="1"/>
</dbReference>
<dbReference type="Gene3D" id="1.20.120.330">
    <property type="entry name" value="Nucleotidyltransferases domain 2"/>
    <property type="match status" value="1"/>
</dbReference>
<dbReference type="Pfam" id="PF08780">
    <property type="entry name" value="NTase_sub_bind"/>
    <property type="match status" value="1"/>
</dbReference>
<reference evidence="1" key="1">
    <citation type="submission" date="2019-04" db="EMBL/GenBank/DDBJ databases">
        <title>Whole genome sequencing of oral phylogroup 2 treponemes.</title>
        <authorList>
            <person name="Chan Y."/>
            <person name="Zeng H.H."/>
            <person name="Yu X.L."/>
            <person name="Leung W.K."/>
            <person name="Watt R.M."/>
        </authorList>
    </citation>
    <scope>NUCLEOTIDE SEQUENCE</scope>
    <source>
        <strain evidence="1">OMZ 847</strain>
    </source>
</reference>
<keyword evidence="2" id="KW-1185">Reference proteome</keyword>
<dbReference type="InterPro" id="IPR010235">
    <property type="entry name" value="HepT"/>
</dbReference>